<dbReference type="EMBL" id="CP053642">
    <property type="protein sequence ID" value="QKD78962.1"/>
    <property type="molecule type" value="Genomic_DNA"/>
</dbReference>
<dbReference type="RefSeq" id="WP_159522656.1">
    <property type="nucleotide sequence ID" value="NZ_CP053642.1"/>
</dbReference>
<gene>
    <name evidence="1" type="ORF">HPC72_00605</name>
</gene>
<dbReference type="KEGG" id="amam:HPC72_00605"/>
<accession>A0A6M8AZW1</accession>
<dbReference type="InterPro" id="IPR045436">
    <property type="entry name" value="DUF6507"/>
</dbReference>
<proteinExistence type="predicted"/>
<reference evidence="1 2" key="1">
    <citation type="submission" date="2020-05" db="EMBL/GenBank/DDBJ databases">
        <title>Actinomyces sp. zg-325.</title>
        <authorList>
            <person name="Yang C."/>
        </authorList>
    </citation>
    <scope>NUCLEOTIDE SEQUENCE [LARGE SCALE GENOMIC DNA]</scope>
    <source>
        <strain evidence="2">zg-325</strain>
    </source>
</reference>
<dbReference type="Proteomes" id="UP000504752">
    <property type="component" value="Chromosome"/>
</dbReference>
<name>A0A6M8AZW1_9ACTO</name>
<dbReference type="AlphaFoldDB" id="A0A6M8AZW1"/>
<organism evidence="1 2">
    <name type="scientific">Actinomyces marmotae</name>
    <dbReference type="NCBI Taxonomy" id="2737173"/>
    <lineage>
        <taxon>Bacteria</taxon>
        <taxon>Bacillati</taxon>
        <taxon>Actinomycetota</taxon>
        <taxon>Actinomycetes</taxon>
        <taxon>Actinomycetales</taxon>
        <taxon>Actinomycetaceae</taxon>
        <taxon>Actinomyces</taxon>
    </lineage>
</organism>
<evidence type="ECO:0000313" key="2">
    <source>
        <dbReference type="Proteomes" id="UP000504752"/>
    </source>
</evidence>
<keyword evidence="2" id="KW-1185">Reference proteome</keyword>
<dbReference type="Pfam" id="PF20117">
    <property type="entry name" value="DUF6507"/>
    <property type="match status" value="1"/>
</dbReference>
<protein>
    <submittedName>
        <fullName evidence="1">Uncharacterized protein</fullName>
    </submittedName>
</protein>
<sequence length="114" mass="11583">MSSWDINPALVSSIIKSVQTTVEGDLATALKDIGTQGNTAITSCTQPSPLSSSGDAPLVASAIGTFFENRKSQLEGLGTRVSAAAKGTVSAVTSYVNQDESGALEYQRSAAGTA</sequence>
<evidence type="ECO:0000313" key="1">
    <source>
        <dbReference type="EMBL" id="QKD78962.1"/>
    </source>
</evidence>